<evidence type="ECO:0000313" key="3">
    <source>
        <dbReference type="Proteomes" id="UP001179952"/>
    </source>
</evidence>
<evidence type="ECO:0000259" key="1">
    <source>
        <dbReference type="Pfam" id="PF03732"/>
    </source>
</evidence>
<accession>A0AAV9BCP7</accession>
<organism evidence="2 3">
    <name type="scientific">Acorus gramineus</name>
    <name type="common">Dwarf sweet flag</name>
    <dbReference type="NCBI Taxonomy" id="55184"/>
    <lineage>
        <taxon>Eukaryota</taxon>
        <taxon>Viridiplantae</taxon>
        <taxon>Streptophyta</taxon>
        <taxon>Embryophyta</taxon>
        <taxon>Tracheophyta</taxon>
        <taxon>Spermatophyta</taxon>
        <taxon>Magnoliopsida</taxon>
        <taxon>Liliopsida</taxon>
        <taxon>Acoraceae</taxon>
        <taxon>Acorus</taxon>
    </lineage>
</organism>
<evidence type="ECO:0000313" key="2">
    <source>
        <dbReference type="EMBL" id="KAK1274112.1"/>
    </source>
</evidence>
<dbReference type="Pfam" id="PF03732">
    <property type="entry name" value="Retrotrans_gag"/>
    <property type="match status" value="1"/>
</dbReference>
<name>A0AAV9BCP7_ACOGR</name>
<dbReference type="InterPro" id="IPR005162">
    <property type="entry name" value="Retrotrans_gag_dom"/>
</dbReference>
<feature type="domain" description="Retrotransposon gag" evidence="1">
    <location>
        <begin position="2"/>
        <end position="65"/>
    </location>
</feature>
<dbReference type="Proteomes" id="UP001179952">
    <property type="component" value="Unassembled WGS sequence"/>
</dbReference>
<reference evidence="2" key="2">
    <citation type="submission" date="2023-06" db="EMBL/GenBank/DDBJ databases">
        <authorList>
            <person name="Ma L."/>
            <person name="Liu K.-W."/>
            <person name="Li Z."/>
            <person name="Hsiao Y.-Y."/>
            <person name="Qi Y."/>
            <person name="Fu T."/>
            <person name="Tang G."/>
            <person name="Zhang D."/>
            <person name="Sun W.-H."/>
            <person name="Liu D.-K."/>
            <person name="Li Y."/>
            <person name="Chen G.-Z."/>
            <person name="Liu X.-D."/>
            <person name="Liao X.-Y."/>
            <person name="Jiang Y.-T."/>
            <person name="Yu X."/>
            <person name="Hao Y."/>
            <person name="Huang J."/>
            <person name="Zhao X.-W."/>
            <person name="Ke S."/>
            <person name="Chen Y.-Y."/>
            <person name="Wu W.-L."/>
            <person name="Hsu J.-L."/>
            <person name="Lin Y.-F."/>
            <person name="Huang M.-D."/>
            <person name="Li C.-Y."/>
            <person name="Huang L."/>
            <person name="Wang Z.-W."/>
            <person name="Zhao X."/>
            <person name="Zhong W.-Y."/>
            <person name="Peng D.-H."/>
            <person name="Ahmad S."/>
            <person name="Lan S."/>
            <person name="Zhang J.-S."/>
            <person name="Tsai W.-C."/>
            <person name="Van De Peer Y."/>
            <person name="Liu Z.-J."/>
        </authorList>
    </citation>
    <scope>NUCLEOTIDE SEQUENCE</scope>
    <source>
        <strain evidence="2">SCP</strain>
        <tissue evidence="2">Leaves</tissue>
    </source>
</reference>
<protein>
    <recommendedName>
        <fullName evidence="1">Retrotransposon gag domain-containing protein</fullName>
    </recommendedName>
</protein>
<dbReference type="PANTHER" id="PTHR35046:SF9">
    <property type="entry name" value="RNA-DIRECTED DNA POLYMERASE"/>
    <property type="match status" value="1"/>
</dbReference>
<gene>
    <name evidence="2" type="ORF">QJS04_geneDACA025083</name>
</gene>
<reference evidence="2" key="1">
    <citation type="journal article" date="2023" name="Nat. Commun.">
        <title>Diploid and tetraploid genomes of Acorus and the evolution of monocots.</title>
        <authorList>
            <person name="Ma L."/>
            <person name="Liu K.W."/>
            <person name="Li Z."/>
            <person name="Hsiao Y.Y."/>
            <person name="Qi Y."/>
            <person name="Fu T."/>
            <person name="Tang G.D."/>
            <person name="Zhang D."/>
            <person name="Sun W.H."/>
            <person name="Liu D.K."/>
            <person name="Li Y."/>
            <person name="Chen G.Z."/>
            <person name="Liu X.D."/>
            <person name="Liao X.Y."/>
            <person name="Jiang Y.T."/>
            <person name="Yu X."/>
            <person name="Hao Y."/>
            <person name="Huang J."/>
            <person name="Zhao X.W."/>
            <person name="Ke S."/>
            <person name="Chen Y.Y."/>
            <person name="Wu W.L."/>
            <person name="Hsu J.L."/>
            <person name="Lin Y.F."/>
            <person name="Huang M.D."/>
            <person name="Li C.Y."/>
            <person name="Huang L."/>
            <person name="Wang Z.W."/>
            <person name="Zhao X."/>
            <person name="Zhong W.Y."/>
            <person name="Peng D.H."/>
            <person name="Ahmad S."/>
            <person name="Lan S."/>
            <person name="Zhang J.S."/>
            <person name="Tsai W.C."/>
            <person name="Van de Peer Y."/>
            <person name="Liu Z.J."/>
        </authorList>
    </citation>
    <scope>NUCLEOTIDE SEQUENCE</scope>
    <source>
        <strain evidence="2">SCP</strain>
    </source>
</reference>
<dbReference type="AlphaFoldDB" id="A0AAV9BCP7"/>
<dbReference type="EMBL" id="JAUJYN010000004">
    <property type="protein sequence ID" value="KAK1274112.1"/>
    <property type="molecule type" value="Genomic_DNA"/>
</dbReference>
<proteinExistence type="predicted"/>
<sequence length="95" mass="11361">MKQLLRQLFLPINYDQILFQQYQNCHQRNRAVRDYTEEFHRLSSHNDIVETEAQRVARYIGGLKPMIYDLVSLHLIWTLSDAVKMAECTKILHSR</sequence>
<dbReference type="PANTHER" id="PTHR35046">
    <property type="entry name" value="ZINC KNUCKLE (CCHC-TYPE) FAMILY PROTEIN"/>
    <property type="match status" value="1"/>
</dbReference>
<comment type="caution">
    <text evidence="2">The sequence shown here is derived from an EMBL/GenBank/DDBJ whole genome shotgun (WGS) entry which is preliminary data.</text>
</comment>
<keyword evidence="3" id="KW-1185">Reference proteome</keyword>